<sequence>MILKGFIEGESLSNTLKIIAILLASLLLSSCDLVDLMDIKGEKVWVAVHNEHDKIIKSNTITRNDKKLEIYTIMDFYNKKGDYLSTYIFLIAGEKERSIEEHKPLTLLTDRLKGEMSLNMNKEEKLRVKQHVLEQMNKLDN</sequence>
<name>A0A015NK30_RHIIW</name>
<evidence type="ECO:0000313" key="2">
    <source>
        <dbReference type="Proteomes" id="UP000022910"/>
    </source>
</evidence>
<comment type="caution">
    <text evidence="1">The sequence shown here is derived from an EMBL/GenBank/DDBJ whole genome shotgun (WGS) entry which is preliminary data.</text>
</comment>
<evidence type="ECO:0000313" key="1">
    <source>
        <dbReference type="EMBL" id="EXX79793.1"/>
    </source>
</evidence>
<keyword evidence="2" id="KW-1185">Reference proteome</keyword>
<dbReference type="Proteomes" id="UP000022910">
    <property type="component" value="Unassembled WGS sequence"/>
</dbReference>
<gene>
    <name evidence="1" type="ORF">RirG_002310</name>
</gene>
<protein>
    <recommendedName>
        <fullName evidence="3">Lipoprotein</fullName>
    </recommendedName>
</protein>
<organism evidence="1 2">
    <name type="scientific">Rhizophagus irregularis (strain DAOM 197198w)</name>
    <name type="common">Glomus intraradices</name>
    <dbReference type="NCBI Taxonomy" id="1432141"/>
    <lineage>
        <taxon>Eukaryota</taxon>
        <taxon>Fungi</taxon>
        <taxon>Fungi incertae sedis</taxon>
        <taxon>Mucoromycota</taxon>
        <taxon>Glomeromycotina</taxon>
        <taxon>Glomeromycetes</taxon>
        <taxon>Glomerales</taxon>
        <taxon>Glomeraceae</taxon>
        <taxon>Rhizophagus</taxon>
    </lineage>
</organism>
<dbReference type="EMBL" id="JEMT01001363">
    <property type="protein sequence ID" value="EXX79793.1"/>
    <property type="molecule type" value="Genomic_DNA"/>
</dbReference>
<evidence type="ECO:0008006" key="3">
    <source>
        <dbReference type="Google" id="ProtNLM"/>
    </source>
</evidence>
<dbReference type="PROSITE" id="PS51257">
    <property type="entry name" value="PROKAR_LIPOPROTEIN"/>
    <property type="match status" value="1"/>
</dbReference>
<accession>A0A015NK30</accession>
<proteinExistence type="predicted"/>
<reference evidence="1 2" key="1">
    <citation type="submission" date="2014-02" db="EMBL/GenBank/DDBJ databases">
        <title>Single nucleus genome sequencing reveals high similarity among nuclei of an endomycorrhizal fungus.</title>
        <authorList>
            <person name="Lin K."/>
            <person name="Geurts R."/>
            <person name="Zhang Z."/>
            <person name="Limpens E."/>
            <person name="Saunders D.G."/>
            <person name="Mu D."/>
            <person name="Pang E."/>
            <person name="Cao H."/>
            <person name="Cha H."/>
            <person name="Lin T."/>
            <person name="Zhou Q."/>
            <person name="Shang Y."/>
            <person name="Li Y."/>
            <person name="Ivanov S."/>
            <person name="Sharma T."/>
            <person name="Velzen R.V."/>
            <person name="Ruijter N.D."/>
            <person name="Aanen D.K."/>
            <person name="Win J."/>
            <person name="Kamoun S."/>
            <person name="Bisseling T."/>
            <person name="Huang S."/>
        </authorList>
    </citation>
    <scope>NUCLEOTIDE SEQUENCE [LARGE SCALE GENOMIC DNA]</scope>
    <source>
        <strain evidence="2">DAOM197198w</strain>
    </source>
</reference>
<dbReference type="AlphaFoldDB" id="A0A015NK30"/>
<dbReference type="HOGENOM" id="CLU_1826345_0_0_1"/>